<organism evidence="1">
    <name type="scientific">Caldithrix abyssi</name>
    <dbReference type="NCBI Taxonomy" id="187145"/>
    <lineage>
        <taxon>Bacteria</taxon>
        <taxon>Pseudomonadati</taxon>
        <taxon>Calditrichota</taxon>
        <taxon>Calditrichia</taxon>
        <taxon>Calditrichales</taxon>
        <taxon>Calditrichaceae</taxon>
        <taxon>Caldithrix</taxon>
    </lineage>
</organism>
<sequence length="64" mass="7903">MTELEIEVIEKLDKEDREKIAYFTELLLQKSKYHPLKKEIEKRREEIKNSDVLMHEEIWNKMNV</sequence>
<proteinExistence type="predicted"/>
<dbReference type="Proteomes" id="UP000885779">
    <property type="component" value="Unassembled WGS sequence"/>
</dbReference>
<reference evidence="1" key="1">
    <citation type="journal article" date="2020" name="mSystems">
        <title>Genome- and Community-Level Interaction Insights into Carbon Utilization and Element Cycling Functions of Hydrothermarchaeota in Hydrothermal Sediment.</title>
        <authorList>
            <person name="Zhou Z."/>
            <person name="Liu Y."/>
            <person name="Xu W."/>
            <person name="Pan J."/>
            <person name="Luo Z.H."/>
            <person name="Li M."/>
        </authorList>
    </citation>
    <scope>NUCLEOTIDE SEQUENCE [LARGE SCALE GENOMIC DNA]</scope>
    <source>
        <strain evidence="1">HyVt-577</strain>
    </source>
</reference>
<evidence type="ECO:0000313" key="1">
    <source>
        <dbReference type="EMBL" id="HGY56685.1"/>
    </source>
</evidence>
<protein>
    <recommendedName>
        <fullName evidence="2">DUF2281 domain-containing protein</fullName>
    </recommendedName>
</protein>
<name>A0A7V4U279_CALAY</name>
<dbReference type="EMBL" id="DRQG01000123">
    <property type="protein sequence ID" value="HGY56685.1"/>
    <property type="molecule type" value="Genomic_DNA"/>
</dbReference>
<accession>A0A7V4U279</accession>
<dbReference type="AlphaFoldDB" id="A0A7V4U279"/>
<evidence type="ECO:0008006" key="2">
    <source>
        <dbReference type="Google" id="ProtNLM"/>
    </source>
</evidence>
<comment type="caution">
    <text evidence="1">The sequence shown here is derived from an EMBL/GenBank/DDBJ whole genome shotgun (WGS) entry which is preliminary data.</text>
</comment>
<gene>
    <name evidence="1" type="ORF">ENK44_13340</name>
</gene>